<protein>
    <recommendedName>
        <fullName evidence="10">tRNA dimethylallyltransferase</fullName>
        <ecNumber evidence="10">2.5.1.75</ecNumber>
    </recommendedName>
    <alternativeName>
        <fullName evidence="10">Dimethylallyl diphosphate:tRNA dimethylallyltransferase</fullName>
        <shortName evidence="10">DMAPP:tRNA dimethylallyltransferase</shortName>
        <shortName evidence="10">DMATase</shortName>
    </alternativeName>
    <alternativeName>
        <fullName evidence="10">Isopentenyl-diphosphate:tRNA isopentenyltransferase</fullName>
        <shortName evidence="10">IPP transferase</shortName>
        <shortName evidence="10">IPPT</shortName>
        <shortName evidence="10">IPTase</shortName>
    </alternativeName>
</protein>
<evidence type="ECO:0000256" key="1">
    <source>
        <dbReference type="ARBA" id="ARBA00001946"/>
    </source>
</evidence>
<dbReference type="Gene3D" id="3.40.50.300">
    <property type="entry name" value="P-loop containing nucleotide triphosphate hydrolases"/>
    <property type="match status" value="1"/>
</dbReference>
<dbReference type="EC" id="2.5.1.75" evidence="10"/>
<keyword evidence="4 10" id="KW-0808">Transferase</keyword>
<keyword evidence="17" id="KW-1185">Reference proteome</keyword>
<keyword evidence="8 10" id="KW-0460">Magnesium</keyword>
<dbReference type="GO" id="GO:0006400">
    <property type="term" value="P:tRNA modification"/>
    <property type="evidence" value="ECO:0007669"/>
    <property type="project" value="TreeGrafter"/>
</dbReference>
<proteinExistence type="inferred from homology"/>
<dbReference type="PANTHER" id="PTHR11088">
    <property type="entry name" value="TRNA DIMETHYLALLYLTRANSFERASE"/>
    <property type="match status" value="1"/>
</dbReference>
<feature type="binding site" evidence="10">
    <location>
        <begin position="21"/>
        <end position="26"/>
    </location>
    <ligand>
        <name>substrate</name>
    </ligand>
</feature>
<dbReference type="Pfam" id="PF01715">
    <property type="entry name" value="IPPT"/>
    <property type="match status" value="1"/>
</dbReference>
<dbReference type="EMBL" id="SOFD01000029">
    <property type="protein sequence ID" value="TFB75708.1"/>
    <property type="molecule type" value="Genomic_DNA"/>
</dbReference>
<evidence type="ECO:0000313" key="17">
    <source>
        <dbReference type="Proteomes" id="UP000298252"/>
    </source>
</evidence>
<dbReference type="InterPro" id="IPR027417">
    <property type="entry name" value="P-loop_NTPase"/>
</dbReference>
<dbReference type="Proteomes" id="UP000199639">
    <property type="component" value="Unassembled WGS sequence"/>
</dbReference>
<keyword evidence="7 10" id="KW-0067">ATP-binding</keyword>
<feature type="binding site" evidence="10">
    <location>
        <begin position="19"/>
        <end position="26"/>
    </location>
    <ligand>
        <name>ATP</name>
        <dbReference type="ChEBI" id="CHEBI:30616"/>
    </ligand>
</feature>
<keyword evidence="6 10" id="KW-0547">Nucleotide-binding</keyword>
<dbReference type="AlphaFoldDB" id="A0A4R8V2S8"/>
<evidence type="ECO:0000313" key="16">
    <source>
        <dbReference type="Proteomes" id="UP000199639"/>
    </source>
</evidence>
<name>A0A4R8V2S8_9MICO</name>
<reference evidence="15 17" key="2">
    <citation type="submission" date="2019-03" db="EMBL/GenBank/DDBJ databases">
        <title>Genomics of glacier-inhabiting Cryobacterium strains.</title>
        <authorList>
            <person name="Liu Q."/>
            <person name="Xin Y.-H."/>
        </authorList>
    </citation>
    <scope>NUCLEOTIDE SEQUENCE [LARGE SCALE GENOMIC DNA]</scope>
    <source>
        <strain evidence="15 17">Hh8</strain>
    </source>
</reference>
<dbReference type="HAMAP" id="MF_00185">
    <property type="entry name" value="IPP_trans"/>
    <property type="match status" value="1"/>
</dbReference>
<organism evidence="14 16">
    <name type="scientific">Cryobacterium flavum</name>
    <dbReference type="NCBI Taxonomy" id="1424659"/>
    <lineage>
        <taxon>Bacteria</taxon>
        <taxon>Bacillati</taxon>
        <taxon>Actinomycetota</taxon>
        <taxon>Actinomycetes</taxon>
        <taxon>Micrococcales</taxon>
        <taxon>Microbacteriaceae</taxon>
        <taxon>Cryobacterium</taxon>
    </lineage>
</organism>
<accession>A0A4R8V2S8</accession>
<evidence type="ECO:0000256" key="8">
    <source>
        <dbReference type="ARBA" id="ARBA00022842"/>
    </source>
</evidence>
<dbReference type="EMBL" id="FNIB01000007">
    <property type="protein sequence ID" value="SDN82078.1"/>
    <property type="molecule type" value="Genomic_DNA"/>
</dbReference>
<evidence type="ECO:0000256" key="11">
    <source>
        <dbReference type="RuleBase" id="RU003783"/>
    </source>
</evidence>
<dbReference type="RefSeq" id="WP_092341038.1">
    <property type="nucleotide sequence ID" value="NZ_FNIB01000007.1"/>
</dbReference>
<evidence type="ECO:0000256" key="4">
    <source>
        <dbReference type="ARBA" id="ARBA00022679"/>
    </source>
</evidence>
<evidence type="ECO:0000256" key="2">
    <source>
        <dbReference type="ARBA" id="ARBA00003213"/>
    </source>
</evidence>
<evidence type="ECO:0000256" key="9">
    <source>
        <dbReference type="ARBA" id="ARBA00049563"/>
    </source>
</evidence>
<evidence type="ECO:0000256" key="12">
    <source>
        <dbReference type="RuleBase" id="RU003784"/>
    </source>
</evidence>
<comment type="catalytic activity">
    <reaction evidence="9 10 11">
        <text>adenosine(37) in tRNA + dimethylallyl diphosphate = N(6)-dimethylallyladenosine(37) in tRNA + diphosphate</text>
        <dbReference type="Rhea" id="RHEA:26482"/>
        <dbReference type="Rhea" id="RHEA-COMP:10162"/>
        <dbReference type="Rhea" id="RHEA-COMP:10375"/>
        <dbReference type="ChEBI" id="CHEBI:33019"/>
        <dbReference type="ChEBI" id="CHEBI:57623"/>
        <dbReference type="ChEBI" id="CHEBI:74411"/>
        <dbReference type="ChEBI" id="CHEBI:74415"/>
        <dbReference type="EC" id="2.5.1.75"/>
    </reaction>
</comment>
<sequence>MSTVPVVTADPAALIAIVGSTGTGKSELSLDLAERLIQRGQSVEIVNADAMQFYRGMDIGTAKLTVPERRGIPHHLLDVLDVTDEATVSNYQTDARAVITEIRARGAVPILVGGSGLYVSSVVFDFQFPGTDPILRARLEAELSTSGPGLMYTRLQAVDPQAALRIGPSNGRRLVRALEIVELTGAPHLAALPEEPVYWKPTVLLGLRTPREQLTPRLDARVERMWAAGIVDEARGLLAAGIENGVTASRAIGYAQALGQVHGTRSQAEAVEATQQLTRRYARRQVSWFKRYAHAHWVESDAADRVDDALAHVDLGSAPSALPARPL</sequence>
<gene>
    <name evidence="10 15" type="primary">miaA</name>
    <name evidence="15" type="ORF">E3O21_12925</name>
    <name evidence="14" type="ORF">SAMN05216368_107237</name>
</gene>
<dbReference type="STRING" id="1424659.SAMN05216368_107237"/>
<dbReference type="Proteomes" id="UP000298252">
    <property type="component" value="Unassembled WGS sequence"/>
</dbReference>
<evidence type="ECO:0000256" key="5">
    <source>
        <dbReference type="ARBA" id="ARBA00022694"/>
    </source>
</evidence>
<evidence type="ECO:0000313" key="15">
    <source>
        <dbReference type="EMBL" id="TFB75708.1"/>
    </source>
</evidence>
<dbReference type="InterPro" id="IPR018022">
    <property type="entry name" value="IPT"/>
</dbReference>
<feature type="site" description="Interaction with substrate tRNA" evidence="10">
    <location>
        <position position="136"/>
    </location>
</feature>
<evidence type="ECO:0000256" key="10">
    <source>
        <dbReference type="HAMAP-Rule" id="MF_00185"/>
    </source>
</evidence>
<comment type="similarity">
    <text evidence="3 10 13">Belongs to the IPP transferase family.</text>
</comment>
<dbReference type="GO" id="GO:0052381">
    <property type="term" value="F:tRNA dimethylallyltransferase activity"/>
    <property type="evidence" value="ECO:0007669"/>
    <property type="project" value="UniProtKB-UniRule"/>
</dbReference>
<reference evidence="14 16" key="1">
    <citation type="submission" date="2016-10" db="EMBL/GenBank/DDBJ databases">
        <authorList>
            <person name="Varghese N."/>
            <person name="Submissions S."/>
        </authorList>
    </citation>
    <scope>NUCLEOTIDE SEQUENCE [LARGE SCALE GENOMIC DNA]</scope>
    <source>
        <strain evidence="14 16">CGMCC 1.11215</strain>
    </source>
</reference>
<comment type="cofactor">
    <cofactor evidence="1 10">
        <name>Mg(2+)</name>
        <dbReference type="ChEBI" id="CHEBI:18420"/>
    </cofactor>
</comment>
<dbReference type="GO" id="GO:0005524">
    <property type="term" value="F:ATP binding"/>
    <property type="evidence" value="ECO:0007669"/>
    <property type="project" value="UniProtKB-UniRule"/>
</dbReference>
<evidence type="ECO:0000256" key="6">
    <source>
        <dbReference type="ARBA" id="ARBA00022741"/>
    </source>
</evidence>
<evidence type="ECO:0000256" key="7">
    <source>
        <dbReference type="ARBA" id="ARBA00022840"/>
    </source>
</evidence>
<feature type="site" description="Interaction with substrate tRNA" evidence="10">
    <location>
        <position position="115"/>
    </location>
</feature>
<evidence type="ECO:0000256" key="13">
    <source>
        <dbReference type="RuleBase" id="RU003785"/>
    </source>
</evidence>
<dbReference type="PANTHER" id="PTHR11088:SF60">
    <property type="entry name" value="TRNA DIMETHYLALLYLTRANSFERASE"/>
    <property type="match status" value="1"/>
</dbReference>
<dbReference type="Gene3D" id="1.10.20.140">
    <property type="match status" value="1"/>
</dbReference>
<dbReference type="SUPFAM" id="SSF52540">
    <property type="entry name" value="P-loop containing nucleoside triphosphate hydrolases"/>
    <property type="match status" value="1"/>
</dbReference>
<evidence type="ECO:0000313" key="14">
    <source>
        <dbReference type="EMBL" id="SDN82078.1"/>
    </source>
</evidence>
<comment type="caution">
    <text evidence="10">Lacks conserved residue(s) required for the propagation of feature annotation.</text>
</comment>
<dbReference type="InterPro" id="IPR039657">
    <property type="entry name" value="Dimethylallyltransferase"/>
</dbReference>
<comment type="subunit">
    <text evidence="10">Monomer.</text>
</comment>
<dbReference type="NCBIfam" id="TIGR00174">
    <property type="entry name" value="miaA"/>
    <property type="match status" value="1"/>
</dbReference>
<comment type="function">
    <text evidence="2 10 12">Catalyzes the transfer of a dimethylallyl group onto the adenine at position 37 in tRNAs that read codons beginning with uridine, leading to the formation of N6-(dimethylallyl)adenosine (i(6)A).</text>
</comment>
<keyword evidence="5 10" id="KW-0819">tRNA processing</keyword>
<evidence type="ECO:0000256" key="3">
    <source>
        <dbReference type="ARBA" id="ARBA00005842"/>
    </source>
</evidence>